<evidence type="ECO:0000313" key="4">
    <source>
        <dbReference type="Proteomes" id="UP000662703"/>
    </source>
</evidence>
<keyword evidence="3" id="KW-0489">Methyltransferase</keyword>
<dbReference type="InterPro" id="IPR000241">
    <property type="entry name" value="RlmKL-like_Mtase"/>
</dbReference>
<evidence type="ECO:0000313" key="3">
    <source>
        <dbReference type="EMBL" id="MBF5058100.1"/>
    </source>
</evidence>
<dbReference type="InterPro" id="IPR029063">
    <property type="entry name" value="SAM-dependent_MTases_sf"/>
</dbReference>
<dbReference type="PANTHER" id="PTHR47313">
    <property type="entry name" value="RIBOSOMAL RNA LARGE SUBUNIT METHYLTRANSFERASE K/L"/>
    <property type="match status" value="1"/>
</dbReference>
<dbReference type="GO" id="GO:0008168">
    <property type="term" value="F:methyltransferase activity"/>
    <property type="evidence" value="ECO:0007669"/>
    <property type="project" value="UniProtKB-KW"/>
</dbReference>
<protein>
    <submittedName>
        <fullName evidence="3">23S rRNA m(2)G2445 methyltransferase</fullName>
    </submittedName>
</protein>
<name>A0ABS0AVD3_9GAMM</name>
<feature type="non-terminal residue" evidence="3">
    <location>
        <position position="1"/>
    </location>
</feature>
<gene>
    <name evidence="3" type="primary">rlmL</name>
    <name evidence="3" type="ORF">Y5W_03394</name>
</gene>
<dbReference type="PANTHER" id="PTHR47313:SF1">
    <property type="entry name" value="RIBOSOMAL RNA LARGE SUBUNIT METHYLTRANSFERASE K_L"/>
    <property type="match status" value="1"/>
</dbReference>
<dbReference type="Proteomes" id="UP000662703">
    <property type="component" value="Unassembled WGS sequence"/>
</dbReference>
<sequence length="79" mass="8630">PLRENLAAALLRAGGWHRDDRPGLLVDPFCGSGTVLVEAAWMAAGIAPGALRKDAARPSPRRPWRKPPPAWTTRRRCPP</sequence>
<dbReference type="Pfam" id="PF01170">
    <property type="entry name" value="UPF0020"/>
    <property type="match status" value="1"/>
</dbReference>
<organism evidence="3 4">
    <name type="scientific">Alloalcanivorax profundimaris</name>
    <dbReference type="NCBI Taxonomy" id="2735259"/>
    <lineage>
        <taxon>Bacteria</taxon>
        <taxon>Pseudomonadati</taxon>
        <taxon>Pseudomonadota</taxon>
        <taxon>Gammaproteobacteria</taxon>
        <taxon>Oceanospirillales</taxon>
        <taxon>Alcanivoracaceae</taxon>
        <taxon>Alloalcanivorax</taxon>
    </lineage>
</organism>
<reference evidence="3 4" key="1">
    <citation type="submission" date="2012-09" db="EMBL/GenBank/DDBJ databases">
        <title>Genome Sequence of alkane-degrading Bacterium Alcanivorax sp. 521-1.</title>
        <authorList>
            <person name="Lai Q."/>
            <person name="Shao Z."/>
        </authorList>
    </citation>
    <scope>NUCLEOTIDE SEQUENCE [LARGE SCALE GENOMIC DNA]</scope>
    <source>
        <strain evidence="3 4">521-1</strain>
    </source>
</reference>
<keyword evidence="4" id="KW-1185">Reference proteome</keyword>
<dbReference type="EMBL" id="ARXX01000074">
    <property type="protein sequence ID" value="MBF5058100.1"/>
    <property type="molecule type" value="Genomic_DNA"/>
</dbReference>
<dbReference type="SUPFAM" id="SSF53335">
    <property type="entry name" value="S-adenosyl-L-methionine-dependent methyltransferases"/>
    <property type="match status" value="1"/>
</dbReference>
<dbReference type="Gene3D" id="3.40.50.150">
    <property type="entry name" value="Vaccinia Virus protein VP39"/>
    <property type="match status" value="1"/>
</dbReference>
<comment type="caution">
    <text evidence="3">The sequence shown here is derived from an EMBL/GenBank/DDBJ whole genome shotgun (WGS) entry which is preliminary data.</text>
</comment>
<evidence type="ECO:0000259" key="2">
    <source>
        <dbReference type="Pfam" id="PF01170"/>
    </source>
</evidence>
<feature type="region of interest" description="Disordered" evidence="1">
    <location>
        <begin position="50"/>
        <end position="79"/>
    </location>
</feature>
<dbReference type="GO" id="GO:0032259">
    <property type="term" value="P:methylation"/>
    <property type="evidence" value="ECO:0007669"/>
    <property type="project" value="UniProtKB-KW"/>
</dbReference>
<accession>A0ABS0AVD3</accession>
<proteinExistence type="predicted"/>
<keyword evidence="3" id="KW-0808">Transferase</keyword>
<evidence type="ECO:0000256" key="1">
    <source>
        <dbReference type="SAM" id="MobiDB-lite"/>
    </source>
</evidence>
<feature type="domain" description="Ribosomal RNA large subunit methyltransferase K/L-like methyltransferase" evidence="2">
    <location>
        <begin position="1"/>
        <end position="56"/>
    </location>
</feature>